<sequence length="240" mass="24875">MLTSIILSFALLILPETHTLFPICIFIPLGISLRQPPSQARITSPPAPAPESVSASQLLVESVTLGNDFNVAEQGLARSILTISLESFRPGLARGIIVGGALSWRFSCPGSEKGEAVGKGFARAGAPAPVATAAVWVIDNEGNDCAWLGVGSPDMPGDAAVARCPYIALASTLAPPVPVLRVKLDPGPFVHHPASTIQKRGVISARSAGEKESELIDKGGVAQSILFGIAVIFRAGAAPW</sequence>
<proteinExistence type="predicted"/>
<dbReference type="AlphaFoldDB" id="A0A0D0C820"/>
<organism evidence="2 3">
    <name type="scientific">Collybiopsis luxurians FD-317 M1</name>
    <dbReference type="NCBI Taxonomy" id="944289"/>
    <lineage>
        <taxon>Eukaryota</taxon>
        <taxon>Fungi</taxon>
        <taxon>Dikarya</taxon>
        <taxon>Basidiomycota</taxon>
        <taxon>Agaricomycotina</taxon>
        <taxon>Agaricomycetes</taxon>
        <taxon>Agaricomycetidae</taxon>
        <taxon>Agaricales</taxon>
        <taxon>Marasmiineae</taxon>
        <taxon>Omphalotaceae</taxon>
        <taxon>Collybiopsis</taxon>
        <taxon>Collybiopsis luxurians</taxon>
    </lineage>
</organism>
<name>A0A0D0C820_9AGAR</name>
<reference evidence="2 3" key="1">
    <citation type="submission" date="2014-04" db="EMBL/GenBank/DDBJ databases">
        <title>Evolutionary Origins and Diversification of the Mycorrhizal Mutualists.</title>
        <authorList>
            <consortium name="DOE Joint Genome Institute"/>
            <consortium name="Mycorrhizal Genomics Consortium"/>
            <person name="Kohler A."/>
            <person name="Kuo A."/>
            <person name="Nagy L.G."/>
            <person name="Floudas D."/>
            <person name="Copeland A."/>
            <person name="Barry K.W."/>
            <person name="Cichocki N."/>
            <person name="Veneault-Fourrey C."/>
            <person name="LaButti K."/>
            <person name="Lindquist E.A."/>
            <person name="Lipzen A."/>
            <person name="Lundell T."/>
            <person name="Morin E."/>
            <person name="Murat C."/>
            <person name="Riley R."/>
            <person name="Ohm R."/>
            <person name="Sun H."/>
            <person name="Tunlid A."/>
            <person name="Henrissat B."/>
            <person name="Grigoriev I.V."/>
            <person name="Hibbett D.S."/>
            <person name="Martin F."/>
        </authorList>
    </citation>
    <scope>NUCLEOTIDE SEQUENCE [LARGE SCALE GENOMIC DNA]</scope>
    <source>
        <strain evidence="2 3">FD-317 M1</strain>
    </source>
</reference>
<evidence type="ECO:0000256" key="1">
    <source>
        <dbReference type="SAM" id="SignalP"/>
    </source>
</evidence>
<keyword evidence="1" id="KW-0732">Signal</keyword>
<keyword evidence="3" id="KW-1185">Reference proteome</keyword>
<feature type="signal peptide" evidence="1">
    <location>
        <begin position="1"/>
        <end position="19"/>
    </location>
</feature>
<evidence type="ECO:0000313" key="2">
    <source>
        <dbReference type="EMBL" id="KIK50913.1"/>
    </source>
</evidence>
<feature type="chain" id="PRO_5002207760" evidence="1">
    <location>
        <begin position="20"/>
        <end position="240"/>
    </location>
</feature>
<protein>
    <submittedName>
        <fullName evidence="2">Uncharacterized protein</fullName>
    </submittedName>
</protein>
<evidence type="ECO:0000313" key="3">
    <source>
        <dbReference type="Proteomes" id="UP000053593"/>
    </source>
</evidence>
<dbReference type="HOGENOM" id="CLU_1156501_0_0_1"/>
<accession>A0A0D0C820</accession>
<dbReference type="Proteomes" id="UP000053593">
    <property type="component" value="Unassembled WGS sequence"/>
</dbReference>
<gene>
    <name evidence="2" type="ORF">GYMLUDRAFT_252530</name>
</gene>
<dbReference type="EMBL" id="KN834879">
    <property type="protein sequence ID" value="KIK50913.1"/>
    <property type="molecule type" value="Genomic_DNA"/>
</dbReference>